<evidence type="ECO:0000256" key="2">
    <source>
        <dbReference type="ARBA" id="ARBA00023054"/>
    </source>
</evidence>
<keyword evidence="1" id="KW-0343">GTPase activation</keyword>
<evidence type="ECO:0000313" key="5">
    <source>
        <dbReference type="Proteomes" id="UP000751190"/>
    </source>
</evidence>
<dbReference type="FunFam" id="1.10.10.750:FF:000003">
    <property type="entry name" value="GTPase activating protein (Evi5)"/>
    <property type="match status" value="1"/>
</dbReference>
<dbReference type="Gene3D" id="1.10.472.80">
    <property type="entry name" value="Ypt/Rab-GAP domain of gyp1p, domain 3"/>
    <property type="match status" value="1"/>
</dbReference>
<feature type="domain" description="Rab-GAP TBC" evidence="3">
    <location>
        <begin position="73"/>
        <end position="259"/>
    </location>
</feature>
<dbReference type="SMART" id="SM00164">
    <property type="entry name" value="TBC"/>
    <property type="match status" value="1"/>
</dbReference>
<keyword evidence="5" id="KW-1185">Reference proteome</keyword>
<accession>A0A8J5X4F6</accession>
<dbReference type="GO" id="GO:0005096">
    <property type="term" value="F:GTPase activator activity"/>
    <property type="evidence" value="ECO:0007669"/>
    <property type="project" value="UniProtKB-KW"/>
</dbReference>
<dbReference type="InterPro" id="IPR000195">
    <property type="entry name" value="Rab-GAP-TBC_dom"/>
</dbReference>
<dbReference type="OMA" id="QICHKYL"/>
<keyword evidence="2" id="KW-0175">Coiled coil</keyword>
<comment type="caution">
    <text evidence="4">The sequence shown here is derived from an EMBL/GenBank/DDBJ whole genome shotgun (WGS) entry which is preliminary data.</text>
</comment>
<dbReference type="GO" id="GO:0031267">
    <property type="term" value="F:small GTPase binding"/>
    <property type="evidence" value="ECO:0007669"/>
    <property type="project" value="TreeGrafter"/>
</dbReference>
<dbReference type="Gene3D" id="1.10.8.270">
    <property type="entry name" value="putative rabgap domain of human tbc1 domain family member 14 like domains"/>
    <property type="match status" value="1"/>
</dbReference>
<organism evidence="4 5">
    <name type="scientific">Diacronema lutheri</name>
    <name type="common">Unicellular marine alga</name>
    <name type="synonym">Monochrysis lutheri</name>
    <dbReference type="NCBI Taxonomy" id="2081491"/>
    <lineage>
        <taxon>Eukaryota</taxon>
        <taxon>Haptista</taxon>
        <taxon>Haptophyta</taxon>
        <taxon>Pavlovophyceae</taxon>
        <taxon>Pavlovales</taxon>
        <taxon>Pavlovaceae</taxon>
        <taxon>Diacronema</taxon>
    </lineage>
</organism>
<dbReference type="PANTHER" id="PTHR47219:SF9">
    <property type="entry name" value="GTPASE ACTIVATING PROTEIN AND CENTROSOME-ASSOCIATED, ISOFORM B"/>
    <property type="match status" value="1"/>
</dbReference>
<sequence length="342" mass="37823">MATAPVPDARELDRYGFAPGKELASPARSETEQLALARRENARSLKWRAMISDWSTFAHGAGRKKLKARVRKGIPDGLRGHVWQVASGAMVAHRAQPGRYHALLERPSPMDGAIVKDLHRTMPQHVQFQPGADGQRQLFNVCHALAVHSPEVGYNQAEAYVVATLLTYMTEEDAFWMLEHMSAACGQGALWRERMDGWMESRAKLDALVAAKLPRLHRHLADHGVTADLYAMQWFLTLYAKDFPFESTLRVWDVLLCEPPPKGAKVLFRVALAVLAAGERELLKMHDVEQLTTHIRRLPATSPALHGDALMARAFAISLKSRALFPVPAARGAGPSGASQLP</sequence>
<dbReference type="OrthoDB" id="294251at2759"/>
<dbReference type="PROSITE" id="PS50086">
    <property type="entry name" value="TBC_RABGAP"/>
    <property type="match status" value="1"/>
</dbReference>
<dbReference type="Gene3D" id="1.10.10.750">
    <property type="entry name" value="Ypt/Rab-GAP domain of gyp1p, domain 1"/>
    <property type="match status" value="1"/>
</dbReference>
<dbReference type="Proteomes" id="UP000751190">
    <property type="component" value="Unassembled WGS sequence"/>
</dbReference>
<dbReference type="Pfam" id="PF00566">
    <property type="entry name" value="RabGAP-TBC"/>
    <property type="match status" value="1"/>
</dbReference>
<dbReference type="PANTHER" id="PTHR47219">
    <property type="entry name" value="RAB GTPASE-ACTIVATING PROTEIN 1-LIKE"/>
    <property type="match status" value="1"/>
</dbReference>
<reference evidence="4" key="1">
    <citation type="submission" date="2021-05" db="EMBL/GenBank/DDBJ databases">
        <title>The genome of the haptophyte Pavlova lutheri (Diacronema luteri, Pavlovales) - a model for lipid biosynthesis in eukaryotic algae.</title>
        <authorList>
            <person name="Hulatt C.J."/>
            <person name="Posewitz M.C."/>
        </authorList>
    </citation>
    <scope>NUCLEOTIDE SEQUENCE</scope>
    <source>
        <strain evidence="4">NIVA-4/92</strain>
    </source>
</reference>
<protein>
    <recommendedName>
        <fullName evidence="3">Rab-GAP TBC domain-containing protein</fullName>
    </recommendedName>
</protein>
<dbReference type="InterPro" id="IPR035969">
    <property type="entry name" value="Rab-GAP_TBC_sf"/>
</dbReference>
<dbReference type="InterPro" id="IPR050302">
    <property type="entry name" value="Rab_GAP_TBC_domain"/>
</dbReference>
<evidence type="ECO:0000313" key="4">
    <source>
        <dbReference type="EMBL" id="KAG8457514.1"/>
    </source>
</evidence>
<dbReference type="SUPFAM" id="SSF47923">
    <property type="entry name" value="Ypt/Rab-GAP domain of gyp1p"/>
    <property type="match status" value="2"/>
</dbReference>
<evidence type="ECO:0000256" key="1">
    <source>
        <dbReference type="ARBA" id="ARBA00022468"/>
    </source>
</evidence>
<dbReference type="EMBL" id="JAGTXO010000068">
    <property type="protein sequence ID" value="KAG8457514.1"/>
    <property type="molecule type" value="Genomic_DNA"/>
</dbReference>
<proteinExistence type="predicted"/>
<evidence type="ECO:0000259" key="3">
    <source>
        <dbReference type="PROSITE" id="PS50086"/>
    </source>
</evidence>
<gene>
    <name evidence="4" type="ORF">KFE25_004150</name>
</gene>
<name>A0A8J5X4F6_DIALT</name>
<dbReference type="AlphaFoldDB" id="A0A8J5X4F6"/>